<accession>A0ABU7SFU2</accession>
<organism evidence="1 3">
    <name type="scientific">Plantactinospora veratri</name>
    <dbReference type="NCBI Taxonomy" id="1436122"/>
    <lineage>
        <taxon>Bacteria</taxon>
        <taxon>Bacillati</taxon>
        <taxon>Actinomycetota</taxon>
        <taxon>Actinomycetes</taxon>
        <taxon>Micromonosporales</taxon>
        <taxon>Micromonosporaceae</taxon>
        <taxon>Plantactinospora</taxon>
    </lineage>
</organism>
<dbReference type="EMBL" id="JAZGQL010000012">
    <property type="protein sequence ID" value="MEE6308802.1"/>
    <property type="molecule type" value="Genomic_DNA"/>
</dbReference>
<dbReference type="RefSeq" id="WP_331209082.1">
    <property type="nucleotide sequence ID" value="NZ_JAZGQL010000012.1"/>
</dbReference>
<sequence length="40" mass="4157">MTGRFDAAGRRVELCECGIRHLVGAADFATALGVLGLATH</sequence>
<proteinExistence type="predicted"/>
<keyword evidence="3" id="KW-1185">Reference proteome</keyword>
<evidence type="ECO:0000313" key="1">
    <source>
        <dbReference type="EMBL" id="MEE6308802.1"/>
    </source>
</evidence>
<gene>
    <name evidence="1" type="ORF">V1634_18380</name>
    <name evidence="2" type="ORF">V1634_27450</name>
</gene>
<reference evidence="1 3" key="1">
    <citation type="submission" date="2024-01" db="EMBL/GenBank/DDBJ databases">
        <title>Genome insights into Plantactinospora veratri sp. nov.</title>
        <authorList>
            <person name="Wang L."/>
        </authorList>
    </citation>
    <scope>NUCLEOTIDE SEQUENCE [LARGE SCALE GENOMIC DNA]</scope>
    <source>
        <strain evidence="1 3">NEAU-FHS4</strain>
    </source>
</reference>
<evidence type="ECO:0000313" key="2">
    <source>
        <dbReference type="EMBL" id="MEE6310582.1"/>
    </source>
</evidence>
<evidence type="ECO:0000313" key="3">
    <source>
        <dbReference type="Proteomes" id="UP001339911"/>
    </source>
</evidence>
<protein>
    <submittedName>
        <fullName evidence="1">Uncharacterized protein</fullName>
    </submittedName>
</protein>
<name>A0ABU7SFU2_9ACTN</name>
<dbReference type="EMBL" id="JAZGQL010000027">
    <property type="protein sequence ID" value="MEE6310582.1"/>
    <property type="molecule type" value="Genomic_DNA"/>
</dbReference>
<comment type="caution">
    <text evidence="1">The sequence shown here is derived from an EMBL/GenBank/DDBJ whole genome shotgun (WGS) entry which is preliminary data.</text>
</comment>
<dbReference type="Proteomes" id="UP001339911">
    <property type="component" value="Unassembled WGS sequence"/>
</dbReference>